<evidence type="ECO:0000313" key="2">
    <source>
        <dbReference type="Proteomes" id="UP001155586"/>
    </source>
</evidence>
<gene>
    <name evidence="1" type="ORF">MD483_15405</name>
</gene>
<protein>
    <submittedName>
        <fullName evidence="1">Zinc ribbon domain-containing protein</fullName>
    </submittedName>
</protein>
<dbReference type="Pfam" id="PF07191">
    <property type="entry name" value="Zn_ribbon_6"/>
    <property type="match status" value="1"/>
</dbReference>
<keyword evidence="2" id="KW-1185">Reference proteome</keyword>
<dbReference type="SUPFAM" id="SSF161187">
    <property type="entry name" value="YfgJ-like"/>
    <property type="match status" value="1"/>
</dbReference>
<dbReference type="EMBL" id="JAKRRX010000099">
    <property type="protein sequence ID" value="MCW8335207.1"/>
    <property type="molecule type" value="Genomic_DNA"/>
</dbReference>
<dbReference type="AlphaFoldDB" id="A0A9X3CG32"/>
<sequence length="77" mass="8614">MTENQCPKCSSELEWDGAYHCGSCSTHYKKIGYCPECSAELEKLQACGSASYFCNTCNELKSKSRVSFVFQPILARD</sequence>
<proteinExistence type="predicted"/>
<dbReference type="InterPro" id="IPR010807">
    <property type="entry name" value="YfgJ-like"/>
</dbReference>
<name>A0A9X3CG32_9VIBR</name>
<organism evidence="1 2">
    <name type="scientific">Vibrio paucivorans</name>
    <dbReference type="NCBI Taxonomy" id="2829489"/>
    <lineage>
        <taxon>Bacteria</taxon>
        <taxon>Pseudomonadati</taxon>
        <taxon>Pseudomonadota</taxon>
        <taxon>Gammaproteobacteria</taxon>
        <taxon>Vibrionales</taxon>
        <taxon>Vibrionaceae</taxon>
        <taxon>Vibrio</taxon>
    </lineage>
</organism>
<evidence type="ECO:0000313" key="1">
    <source>
        <dbReference type="EMBL" id="MCW8335207.1"/>
    </source>
</evidence>
<comment type="caution">
    <text evidence="1">The sequence shown here is derived from an EMBL/GenBank/DDBJ whole genome shotgun (WGS) entry which is preliminary data.</text>
</comment>
<reference evidence="1" key="1">
    <citation type="submission" date="2022-02" db="EMBL/GenBank/DDBJ databases">
        <title>Vibrio sp. nov., a new bacterium isolated from Bohai sea, China.</title>
        <authorList>
            <person name="Yuan Y."/>
        </authorList>
    </citation>
    <scope>NUCLEOTIDE SEQUENCE</scope>
    <source>
        <strain evidence="1">DBSS07</strain>
    </source>
</reference>
<dbReference type="InterPro" id="IPR029037">
    <property type="entry name" value="DUF1407/YfgJ-like_sf"/>
</dbReference>
<dbReference type="RefSeq" id="WP_252029669.1">
    <property type="nucleotide sequence ID" value="NZ_JAKRRX010000099.1"/>
</dbReference>
<dbReference type="Gene3D" id="2.10.290.10">
    <property type="entry name" value="YfgJ-like"/>
    <property type="match status" value="1"/>
</dbReference>
<accession>A0A9X3CG32</accession>
<dbReference type="Proteomes" id="UP001155586">
    <property type="component" value="Unassembled WGS sequence"/>
</dbReference>